<dbReference type="PANTHER" id="PTHR36919:SF3">
    <property type="entry name" value="BLL5882 PROTEIN"/>
    <property type="match status" value="1"/>
</dbReference>
<dbReference type="KEGG" id="mlt:VC82_33"/>
<name>A0A0D5YN23_9FLAO</name>
<keyword evidence="4" id="KW-1185">Reference proteome</keyword>
<evidence type="ECO:0000256" key="1">
    <source>
        <dbReference type="SAM" id="SignalP"/>
    </source>
</evidence>
<evidence type="ECO:0000259" key="2">
    <source>
        <dbReference type="Pfam" id="PF09917"/>
    </source>
</evidence>
<dbReference type="Gene3D" id="2.40.128.520">
    <property type="match status" value="1"/>
</dbReference>
<dbReference type="Proteomes" id="UP000032726">
    <property type="component" value="Chromosome"/>
</dbReference>
<reference evidence="3 4" key="1">
    <citation type="submission" date="2015-03" db="EMBL/GenBank/DDBJ databases">
        <title>Complete genome sequence of Muricauda lutaonensis CC-HSB-11T, isolated from a coastal hot spring.</title>
        <authorList>
            <person name="Kim K.M."/>
        </authorList>
    </citation>
    <scope>NUCLEOTIDE SEQUENCE [LARGE SCALE GENOMIC DNA]</scope>
    <source>
        <strain evidence="3 4">CC-HSB-11</strain>
    </source>
</reference>
<organism evidence="3 4">
    <name type="scientific">Flagellimonas lutaonensis</name>
    <dbReference type="NCBI Taxonomy" id="516051"/>
    <lineage>
        <taxon>Bacteria</taxon>
        <taxon>Pseudomonadati</taxon>
        <taxon>Bacteroidota</taxon>
        <taxon>Flavobacteriia</taxon>
        <taxon>Flavobacteriales</taxon>
        <taxon>Flavobacteriaceae</taxon>
        <taxon>Flagellimonas</taxon>
    </lineage>
</organism>
<sequence>MTLRGLMFLWFLCMAQIVGAQDVFGKWKTIDDKSGKPKAIVEIYKKGGLVYGKILRILEEGRQDAICEKCKGDQKNKPIVGMNVIKALKEEDGQYKHGRLFDPEYGVEVRGKIWLHPEDPDKLKVRGYLAFLYRTQTWQRVKDE</sequence>
<evidence type="ECO:0000313" key="4">
    <source>
        <dbReference type="Proteomes" id="UP000032726"/>
    </source>
</evidence>
<feature type="chain" id="PRO_5002300307" evidence="1">
    <location>
        <begin position="21"/>
        <end position="144"/>
    </location>
</feature>
<dbReference type="PANTHER" id="PTHR36919">
    <property type="entry name" value="BLR1215 PROTEIN"/>
    <property type="match status" value="1"/>
</dbReference>
<dbReference type="InterPro" id="IPR019223">
    <property type="entry name" value="DUF2147"/>
</dbReference>
<dbReference type="EMBL" id="CP011071">
    <property type="protein sequence ID" value="AKA33725.1"/>
    <property type="molecule type" value="Genomic_DNA"/>
</dbReference>
<dbReference type="AlphaFoldDB" id="A0A0D5YN23"/>
<protein>
    <submittedName>
        <fullName evidence="3">Signal peptide protein</fullName>
    </submittedName>
</protein>
<dbReference type="HOGENOM" id="CLU_108869_0_0_10"/>
<dbReference type="PATRIC" id="fig|516051.4.peg.33"/>
<feature type="domain" description="DUF2147" evidence="2">
    <location>
        <begin position="25"/>
        <end position="140"/>
    </location>
</feature>
<dbReference type="OrthoDB" id="9814399at2"/>
<dbReference type="Pfam" id="PF09917">
    <property type="entry name" value="DUF2147"/>
    <property type="match status" value="1"/>
</dbReference>
<accession>A0A0D5YN23</accession>
<dbReference type="STRING" id="516051.VC82_33"/>
<feature type="signal peptide" evidence="1">
    <location>
        <begin position="1"/>
        <end position="20"/>
    </location>
</feature>
<evidence type="ECO:0000313" key="3">
    <source>
        <dbReference type="EMBL" id="AKA33725.1"/>
    </source>
</evidence>
<keyword evidence="1" id="KW-0732">Signal</keyword>
<proteinExistence type="predicted"/>
<gene>
    <name evidence="3" type="ORF">VC82_33</name>
</gene>